<comment type="caution">
    <text evidence="1">The sequence shown here is derived from an EMBL/GenBank/DDBJ whole genome shotgun (WGS) entry which is preliminary data.</text>
</comment>
<proteinExistence type="predicted"/>
<dbReference type="Proteomes" id="UP001500831">
    <property type="component" value="Unassembled WGS sequence"/>
</dbReference>
<dbReference type="EMBL" id="BAAAVI010000053">
    <property type="protein sequence ID" value="GAA2894582.1"/>
    <property type="molecule type" value="Genomic_DNA"/>
</dbReference>
<name>A0ABP6IN44_9ACTN</name>
<evidence type="ECO:0000313" key="1">
    <source>
        <dbReference type="EMBL" id="GAA2894582.1"/>
    </source>
</evidence>
<evidence type="ECO:0000313" key="2">
    <source>
        <dbReference type="Proteomes" id="UP001500831"/>
    </source>
</evidence>
<keyword evidence="2" id="KW-1185">Reference proteome</keyword>
<organism evidence="1 2">
    <name type="scientific">Streptosporangium fragile</name>
    <dbReference type="NCBI Taxonomy" id="46186"/>
    <lineage>
        <taxon>Bacteria</taxon>
        <taxon>Bacillati</taxon>
        <taxon>Actinomycetota</taxon>
        <taxon>Actinomycetes</taxon>
        <taxon>Streptosporangiales</taxon>
        <taxon>Streptosporangiaceae</taxon>
        <taxon>Streptosporangium</taxon>
    </lineage>
</organism>
<gene>
    <name evidence="1" type="ORF">GCM10010517_59300</name>
</gene>
<protein>
    <submittedName>
        <fullName evidence="1">Uncharacterized protein</fullName>
    </submittedName>
</protein>
<dbReference type="RefSeq" id="WP_344978452.1">
    <property type="nucleotide sequence ID" value="NZ_BAAAVI010000053.1"/>
</dbReference>
<sequence length="307" mass="31943">MKRLHVVGVVLAAIAVCAAAVLISRSVGGPSSVPASCPQRWDGEEPGGWVPAAADIDGVEESLVPGEPVAAMICAYPGDNAHPGGERLTGSRTLTGEAGAMARDLAYLPVATAAVGGPCTQMGGPMTNYLIRLAYSTGEALWVGSAEEVNSCVTTTNGTVGTRSYVGKSITAAYRTGRWKLIRPDDPCRETIGRRGQNEWMVPDGPISVLVCGEATSHDSPSPRREHGRQVAETLAAALNSLDTWPSENTCRGGGDGWFRLIFTYADGPPAGIGILVGCTPGINNGLLQADLIDLVRDQVVRLAPPA</sequence>
<accession>A0ABP6IN44</accession>
<reference evidence="2" key="1">
    <citation type="journal article" date="2019" name="Int. J. Syst. Evol. Microbiol.">
        <title>The Global Catalogue of Microorganisms (GCM) 10K type strain sequencing project: providing services to taxonomists for standard genome sequencing and annotation.</title>
        <authorList>
            <consortium name="The Broad Institute Genomics Platform"/>
            <consortium name="The Broad Institute Genome Sequencing Center for Infectious Disease"/>
            <person name="Wu L."/>
            <person name="Ma J."/>
        </authorList>
    </citation>
    <scope>NUCLEOTIDE SEQUENCE [LARGE SCALE GENOMIC DNA]</scope>
    <source>
        <strain evidence="2">JCM 6242</strain>
    </source>
</reference>